<feature type="domain" description="SHSP" evidence="1">
    <location>
        <begin position="56"/>
        <end position="143"/>
    </location>
</feature>
<dbReference type="AlphaFoldDB" id="A0A0M0BMD3"/>
<evidence type="ECO:0000259" key="1">
    <source>
        <dbReference type="Pfam" id="PF00011"/>
    </source>
</evidence>
<dbReference type="SUPFAM" id="SSF49764">
    <property type="entry name" value="HSP20-like chaperones"/>
    <property type="match status" value="1"/>
</dbReference>
<dbReference type="Proteomes" id="UP000037237">
    <property type="component" value="Unassembled WGS sequence"/>
</dbReference>
<dbReference type="EMBL" id="LFWU01000155">
    <property type="protein sequence ID" value="KON29485.1"/>
    <property type="molecule type" value="Genomic_DNA"/>
</dbReference>
<accession>A0A0M0BMD3</accession>
<dbReference type="InterPro" id="IPR008978">
    <property type="entry name" value="HSP20-like_chaperone"/>
</dbReference>
<gene>
    <name evidence="2" type="ORF">AC477_05850</name>
</gene>
<dbReference type="InterPro" id="IPR002068">
    <property type="entry name" value="A-crystallin/Hsp20_dom"/>
</dbReference>
<dbReference type="CDD" id="cd06464">
    <property type="entry name" value="ACD_sHsps-like"/>
    <property type="match status" value="1"/>
</dbReference>
<evidence type="ECO:0000313" key="3">
    <source>
        <dbReference type="Proteomes" id="UP000037237"/>
    </source>
</evidence>
<sequence length="147" mass="16728">MSEKQKKLSTFDSMEEYLEEIEALANELMAKAFPQGPSWNTETCCLNALSNVFITPREVIVTADLPNVELETLKVEVLNENQIDIIAKMKKKVSFSDLGICHRSGEFSSLHCQGRVHVGIDSKKMKISYKEGILEVRFPRKNIHEIE</sequence>
<protein>
    <recommendedName>
        <fullName evidence="1">SHSP domain-containing protein</fullName>
    </recommendedName>
</protein>
<name>A0A0M0BMD3_9ARCH</name>
<comment type="caution">
    <text evidence="2">The sequence shown here is derived from an EMBL/GenBank/DDBJ whole genome shotgun (WGS) entry which is preliminary data.</text>
</comment>
<reference evidence="2 3" key="1">
    <citation type="submission" date="2015-06" db="EMBL/GenBank/DDBJ databases">
        <title>New insights into the roles of widespread benthic archaea in carbon and nitrogen cycling.</title>
        <authorList>
            <person name="Lazar C.S."/>
            <person name="Baker B.J."/>
            <person name="Seitz K.W."/>
            <person name="Hyde A.S."/>
            <person name="Dick G.J."/>
            <person name="Hinrichs K.-U."/>
            <person name="Teske A.P."/>
        </authorList>
    </citation>
    <scope>NUCLEOTIDE SEQUENCE [LARGE SCALE GENOMIC DNA]</scope>
    <source>
        <strain evidence="2">SG8-32-1</strain>
    </source>
</reference>
<organism evidence="2 3">
    <name type="scientific">miscellaneous Crenarchaeota group-1 archaeon SG8-32-1</name>
    <dbReference type="NCBI Taxonomy" id="1685124"/>
    <lineage>
        <taxon>Archaea</taxon>
        <taxon>Candidatus Bathyarchaeota</taxon>
        <taxon>MCG-1</taxon>
    </lineage>
</organism>
<proteinExistence type="predicted"/>
<dbReference type="Gene3D" id="2.60.40.790">
    <property type="match status" value="1"/>
</dbReference>
<dbReference type="Pfam" id="PF00011">
    <property type="entry name" value="HSP20"/>
    <property type="match status" value="1"/>
</dbReference>
<evidence type="ECO:0000313" key="2">
    <source>
        <dbReference type="EMBL" id="KON29485.1"/>
    </source>
</evidence>